<accession>E0RQI3</accession>
<evidence type="ECO:0000313" key="1">
    <source>
        <dbReference type="EMBL" id="ADN02959.1"/>
    </source>
</evidence>
<evidence type="ECO:0008006" key="3">
    <source>
        <dbReference type="Google" id="ProtNLM"/>
    </source>
</evidence>
<name>E0RQI3_WINT6</name>
<dbReference type="Gene3D" id="1.20.1600.10">
    <property type="entry name" value="Outer membrane efflux proteins (OEP)"/>
    <property type="match status" value="1"/>
</dbReference>
<dbReference type="PaxDb" id="665571-STHERM_c20240"/>
<proteinExistence type="predicted"/>
<reference key="1">
    <citation type="submission" date="2009-08" db="EMBL/GenBank/DDBJ databases">
        <title>The genome sequence of Spirochaeta thermophila DSM6192.</title>
        <authorList>
            <person name="Angelov A."/>
            <person name="Mientus M."/>
            <person name="Wittenberg S."/>
            <person name="Lehmann R."/>
            <person name="Liesegang H."/>
            <person name="Daniel R."/>
            <person name="Liebl W."/>
        </authorList>
    </citation>
    <scope>NUCLEOTIDE SEQUENCE</scope>
    <source>
        <strain>DSM 6192</strain>
    </source>
</reference>
<dbReference type="GO" id="GO:0015562">
    <property type="term" value="F:efflux transmembrane transporter activity"/>
    <property type="evidence" value="ECO:0007669"/>
    <property type="project" value="InterPro"/>
</dbReference>
<organism evidence="1 2">
    <name type="scientific">Winmispira thermophila (strain ATCC 49972 / DSM 6192 / RI 19.B1)</name>
    <name type="common">Spirochaeta thermophila</name>
    <dbReference type="NCBI Taxonomy" id="665571"/>
    <lineage>
        <taxon>Bacteria</taxon>
        <taxon>Pseudomonadati</taxon>
        <taxon>Spirochaetota</taxon>
        <taxon>Spirochaetia</taxon>
        <taxon>Winmispirales</taxon>
        <taxon>Winmispiraceae</taxon>
        <taxon>Winmispira</taxon>
    </lineage>
</organism>
<dbReference type="EMBL" id="CP001698">
    <property type="protein sequence ID" value="ADN02959.1"/>
    <property type="molecule type" value="Genomic_DNA"/>
</dbReference>
<dbReference type="KEGG" id="sta:STHERM_c20240"/>
<evidence type="ECO:0000313" key="2">
    <source>
        <dbReference type="Proteomes" id="UP000001296"/>
    </source>
</evidence>
<dbReference type="SUPFAM" id="SSF56954">
    <property type="entry name" value="Outer membrane efflux proteins (OEP)"/>
    <property type="match status" value="1"/>
</dbReference>
<protein>
    <recommendedName>
        <fullName evidence="3">Outer membrane efflux protein</fullName>
    </recommendedName>
</protein>
<dbReference type="AlphaFoldDB" id="E0RQI3"/>
<dbReference type="Proteomes" id="UP000001296">
    <property type="component" value="Chromosome"/>
</dbReference>
<gene>
    <name evidence="1" type="ordered locus">STHERM_c20240</name>
</gene>
<sequence length="204" mass="23395">MRSLDIQKKMLSSQWYPDVDLQTSIRVSGEDFPLSLPGFSVKLSISLPSAPVPFALDTSFDHTPQQSHGRTISTQISTPRTLDFLISPQEVALQETLLLKQKEEKEKDLAFSLTQLLEEYHWARKQIDLLRKGISLEERKYEILETEVELGKTTRIDLVKAQNDLLQQKLSELNYVLQLLMRERNMERILGITPGSLISLEAEE</sequence>
<reference evidence="1 2" key="2">
    <citation type="journal article" date="2010" name="J. Bacteriol.">
        <title>Genome sequence of the polysaccharide-degrading, thermophilic anaerobe Spirochaeta thermophila DSM 6192.</title>
        <authorList>
            <person name="Angelov A."/>
            <person name="Liebl S."/>
            <person name="Ballschmiter M."/>
            <person name="Bomeke M."/>
            <person name="Lehmann R."/>
            <person name="Liesegang H."/>
            <person name="Daniel R."/>
            <person name="Liebl W."/>
        </authorList>
    </citation>
    <scope>NUCLEOTIDE SEQUENCE [LARGE SCALE GENOMIC DNA]</scope>
    <source>
        <strain evidence="2">ATCC 49972 / DSM 6192 / RI 19.B1</strain>
    </source>
</reference>
<dbReference type="HOGENOM" id="CLU_1342568_0_0_12"/>
<dbReference type="eggNOG" id="COG1538">
    <property type="taxonomic scope" value="Bacteria"/>
</dbReference>